<protein>
    <submittedName>
        <fullName evidence="1">Uncharacterized protein</fullName>
    </submittedName>
</protein>
<evidence type="ECO:0000313" key="1">
    <source>
        <dbReference type="EMBL" id="KAK0436051.1"/>
    </source>
</evidence>
<accession>A0AA39MIF6</accession>
<dbReference type="AlphaFoldDB" id="A0AA39MIF6"/>
<dbReference type="RefSeq" id="XP_060322158.1">
    <property type="nucleotide sequence ID" value="XM_060474918.1"/>
</dbReference>
<dbReference type="GeneID" id="85358466"/>
<comment type="caution">
    <text evidence="1">The sequence shown here is derived from an EMBL/GenBank/DDBJ whole genome shotgun (WGS) entry which is preliminary data.</text>
</comment>
<dbReference type="EMBL" id="JAUEPS010000132">
    <property type="protein sequence ID" value="KAK0436051.1"/>
    <property type="molecule type" value="Genomic_DNA"/>
</dbReference>
<evidence type="ECO:0000313" key="2">
    <source>
        <dbReference type="Proteomes" id="UP001175211"/>
    </source>
</evidence>
<dbReference type="Proteomes" id="UP001175211">
    <property type="component" value="Unassembled WGS sequence"/>
</dbReference>
<name>A0AA39MIF6_ARMTA</name>
<sequence length="420" mass="46724">METLKSDEETYLTPEALVLAWKQHLAAGETAHHMKIKQKLEIATQDLITILNKKVVPPCYDRPLEFFIYLDEAHTLTEGELTQAIGSPPSRALDIFNTVLGWLVGFPFFTIYISTTNLEPAAMPSISYGPVSHQEPLNTPFTELPFDVFACDVMEYLRALGGGRIFLEDTHSEQYLRKFSAGQTIRGREDLLYACVGLTIPFVVLPNQDGQSRYPSEPLLVEAASQLFPGGQLETYIPHTLNKADSEGLLTKDNRSQLVGRCIIILAQQSVISCFLPSSQLPFGSMIAHGHPVPVLVLLNHMFNQKWQDFILSIRPVSDEHGPPLRKAFKDVYVNFTHFAEAGDNKVIQYLPHMMLRFLMYGCCSMNSVDLITAMHHGSLQNLLCDSSTSQLAFQIQDYCHAGSEGPACAVVAYAVGDRG</sequence>
<proteinExistence type="predicted"/>
<organism evidence="1 2">
    <name type="scientific">Armillaria tabescens</name>
    <name type="common">Ringless honey mushroom</name>
    <name type="synonym">Agaricus tabescens</name>
    <dbReference type="NCBI Taxonomy" id="1929756"/>
    <lineage>
        <taxon>Eukaryota</taxon>
        <taxon>Fungi</taxon>
        <taxon>Dikarya</taxon>
        <taxon>Basidiomycota</taxon>
        <taxon>Agaricomycotina</taxon>
        <taxon>Agaricomycetes</taxon>
        <taxon>Agaricomycetidae</taxon>
        <taxon>Agaricales</taxon>
        <taxon>Marasmiineae</taxon>
        <taxon>Physalacriaceae</taxon>
        <taxon>Desarmillaria</taxon>
    </lineage>
</organism>
<keyword evidence="2" id="KW-1185">Reference proteome</keyword>
<gene>
    <name evidence="1" type="ORF">EV420DRAFT_1591122</name>
</gene>
<reference evidence="1" key="1">
    <citation type="submission" date="2023-06" db="EMBL/GenBank/DDBJ databases">
        <authorList>
            <consortium name="Lawrence Berkeley National Laboratory"/>
            <person name="Ahrendt S."/>
            <person name="Sahu N."/>
            <person name="Indic B."/>
            <person name="Wong-Bajracharya J."/>
            <person name="Merenyi Z."/>
            <person name="Ke H.-M."/>
            <person name="Monk M."/>
            <person name="Kocsube S."/>
            <person name="Drula E."/>
            <person name="Lipzen A."/>
            <person name="Balint B."/>
            <person name="Henrissat B."/>
            <person name="Andreopoulos B."/>
            <person name="Martin F.M."/>
            <person name="Harder C.B."/>
            <person name="Rigling D."/>
            <person name="Ford K.L."/>
            <person name="Foster G.D."/>
            <person name="Pangilinan J."/>
            <person name="Papanicolaou A."/>
            <person name="Barry K."/>
            <person name="LaButti K."/>
            <person name="Viragh M."/>
            <person name="Koriabine M."/>
            <person name="Yan M."/>
            <person name="Riley R."/>
            <person name="Champramary S."/>
            <person name="Plett K.L."/>
            <person name="Tsai I.J."/>
            <person name="Slot J."/>
            <person name="Sipos G."/>
            <person name="Plett J."/>
            <person name="Nagy L.G."/>
            <person name="Grigoriev I.V."/>
        </authorList>
    </citation>
    <scope>NUCLEOTIDE SEQUENCE</scope>
    <source>
        <strain evidence="1">CCBAS 213</strain>
    </source>
</reference>